<accession>A0A2G5SRM5</accession>
<organism evidence="5 6">
    <name type="scientific">Caenorhabditis nigoni</name>
    <dbReference type="NCBI Taxonomy" id="1611254"/>
    <lineage>
        <taxon>Eukaryota</taxon>
        <taxon>Metazoa</taxon>
        <taxon>Ecdysozoa</taxon>
        <taxon>Nematoda</taxon>
        <taxon>Chromadorea</taxon>
        <taxon>Rhabditida</taxon>
        <taxon>Rhabditina</taxon>
        <taxon>Rhabditomorpha</taxon>
        <taxon>Rhabditoidea</taxon>
        <taxon>Rhabditidae</taxon>
        <taxon>Peloderinae</taxon>
        <taxon>Caenorhabditis</taxon>
    </lineage>
</organism>
<dbReference type="InterPro" id="IPR047201">
    <property type="entry name" value="ERI-1_3'hExo-like"/>
</dbReference>
<dbReference type="InterPro" id="IPR036397">
    <property type="entry name" value="RNaseH_sf"/>
</dbReference>
<evidence type="ECO:0000313" key="6">
    <source>
        <dbReference type="Proteomes" id="UP000230233"/>
    </source>
</evidence>
<keyword evidence="6" id="KW-1185">Reference proteome</keyword>
<dbReference type="PANTHER" id="PTHR23044:SF4">
    <property type="entry name" value="CELL DEATH-RELATED NUCLEASE 4"/>
    <property type="match status" value="1"/>
</dbReference>
<dbReference type="GO" id="GO:0003676">
    <property type="term" value="F:nucleic acid binding"/>
    <property type="evidence" value="ECO:0007669"/>
    <property type="project" value="InterPro"/>
</dbReference>
<dbReference type="Pfam" id="PF00929">
    <property type="entry name" value="RNase_T"/>
    <property type="match status" value="1"/>
</dbReference>
<proteinExistence type="predicted"/>
<dbReference type="PANTHER" id="PTHR23044">
    <property type="entry name" value="3'-5' EXONUCLEASE ERI1-RELATED"/>
    <property type="match status" value="1"/>
</dbReference>
<dbReference type="GO" id="GO:0000175">
    <property type="term" value="F:3'-5'-RNA exonuclease activity"/>
    <property type="evidence" value="ECO:0007669"/>
    <property type="project" value="InterPro"/>
</dbReference>
<evidence type="ECO:0000256" key="2">
    <source>
        <dbReference type="ARBA" id="ARBA00022801"/>
    </source>
</evidence>
<gene>
    <name evidence="5" type="primary">Cnig_chr_X.g23729</name>
    <name evidence="5" type="ORF">B9Z55_023729</name>
</gene>
<dbReference type="SMART" id="SM00479">
    <property type="entry name" value="EXOIII"/>
    <property type="match status" value="1"/>
</dbReference>
<sequence length="298" mass="34015">MPSYNCPFDHLLILDFETTSDGETHDYPFEVIQFSVVPYDVKAKTILEGHAFNKFVRPIVNPILSKHCAELTGIKQESLNAADTFLVVYKQFSEWIQKNGFQERKFAIVSDSSQDMWRIAQYQFCLVRETMPSMFRQWINIKKIFDDGLEDGQKNKLVGKSNIEKMSNYLGIELSGKAHDALSDCLNIAAITQKILEIGCPVTINEMLCCSAIWRNKPINMTVHANWRTDFQAAYNIYHLVLPLTIKTVRNYTSSMYGICPYCKNPPTVCGVVHKQPPRAFYASLTEPCVFAESAGYY</sequence>
<dbReference type="FunFam" id="3.30.420.10:FF:000157">
    <property type="entry name" value="Cell death-related nuclease 4"/>
    <property type="match status" value="1"/>
</dbReference>
<name>A0A2G5SRM5_9PELO</name>
<dbReference type="EMBL" id="PDUG01000006">
    <property type="protein sequence ID" value="PIC17511.1"/>
    <property type="molecule type" value="Genomic_DNA"/>
</dbReference>
<dbReference type="SUPFAM" id="SSF53098">
    <property type="entry name" value="Ribonuclease H-like"/>
    <property type="match status" value="1"/>
</dbReference>
<feature type="domain" description="Exonuclease" evidence="4">
    <location>
        <begin position="10"/>
        <end position="201"/>
    </location>
</feature>
<evidence type="ECO:0000313" key="5">
    <source>
        <dbReference type="EMBL" id="PIC17511.1"/>
    </source>
</evidence>
<dbReference type="Gene3D" id="3.30.420.10">
    <property type="entry name" value="Ribonuclease H-like superfamily/Ribonuclease H"/>
    <property type="match status" value="1"/>
</dbReference>
<dbReference type="InterPro" id="IPR012337">
    <property type="entry name" value="RNaseH-like_sf"/>
</dbReference>
<comment type="caution">
    <text evidence="5">The sequence shown here is derived from an EMBL/GenBank/DDBJ whole genome shotgun (WGS) entry which is preliminary data.</text>
</comment>
<keyword evidence="1" id="KW-0540">Nuclease</keyword>
<dbReference type="GO" id="GO:0005737">
    <property type="term" value="C:cytoplasm"/>
    <property type="evidence" value="ECO:0007669"/>
    <property type="project" value="TreeGrafter"/>
</dbReference>
<protein>
    <recommendedName>
        <fullName evidence="4">Exonuclease domain-containing protein</fullName>
    </recommendedName>
</protein>
<dbReference type="CDD" id="cd06133">
    <property type="entry name" value="ERI-1_3'hExo_like"/>
    <property type="match status" value="1"/>
</dbReference>
<dbReference type="Proteomes" id="UP000230233">
    <property type="component" value="Chromosome X"/>
</dbReference>
<evidence type="ECO:0000256" key="3">
    <source>
        <dbReference type="ARBA" id="ARBA00022839"/>
    </source>
</evidence>
<dbReference type="InterPro" id="IPR051274">
    <property type="entry name" value="3-5_Exoribonuclease"/>
</dbReference>
<dbReference type="STRING" id="1611254.A0A2G5SRM5"/>
<keyword evidence="3" id="KW-0269">Exonuclease</keyword>
<evidence type="ECO:0000256" key="1">
    <source>
        <dbReference type="ARBA" id="ARBA00022722"/>
    </source>
</evidence>
<dbReference type="AlphaFoldDB" id="A0A2G5SRM5"/>
<evidence type="ECO:0000259" key="4">
    <source>
        <dbReference type="SMART" id="SM00479"/>
    </source>
</evidence>
<dbReference type="InterPro" id="IPR013520">
    <property type="entry name" value="Ribonucl_H"/>
</dbReference>
<reference evidence="6" key="1">
    <citation type="submission" date="2017-10" db="EMBL/GenBank/DDBJ databases">
        <title>Rapid genome shrinkage in a self-fertile nematode reveals novel sperm competition proteins.</title>
        <authorList>
            <person name="Yin D."/>
            <person name="Schwarz E.M."/>
            <person name="Thomas C.G."/>
            <person name="Felde R.L."/>
            <person name="Korf I.F."/>
            <person name="Cutter A.D."/>
            <person name="Schartner C.M."/>
            <person name="Ralston E.J."/>
            <person name="Meyer B.J."/>
            <person name="Haag E.S."/>
        </authorList>
    </citation>
    <scope>NUCLEOTIDE SEQUENCE [LARGE SCALE GENOMIC DNA]</scope>
    <source>
        <strain evidence="6">JU1422</strain>
    </source>
</reference>
<keyword evidence="2" id="KW-0378">Hydrolase</keyword>
<dbReference type="OrthoDB" id="5775694at2759"/>